<organism evidence="1 2">
    <name type="scientific">Azospirillum himalayense</name>
    <dbReference type="NCBI Taxonomy" id="654847"/>
    <lineage>
        <taxon>Bacteria</taxon>
        <taxon>Pseudomonadati</taxon>
        <taxon>Pseudomonadota</taxon>
        <taxon>Alphaproteobacteria</taxon>
        <taxon>Rhodospirillales</taxon>
        <taxon>Azospirillaceae</taxon>
        <taxon>Azospirillum</taxon>
    </lineage>
</organism>
<comment type="caution">
    <text evidence="1">The sequence shown here is derived from an EMBL/GenBank/DDBJ whole genome shotgun (WGS) entry which is preliminary data.</text>
</comment>
<proteinExistence type="predicted"/>
<dbReference type="Proteomes" id="UP001596166">
    <property type="component" value="Unassembled WGS sequence"/>
</dbReference>
<accession>A0ABW0GBD1</accession>
<protein>
    <submittedName>
        <fullName evidence="1">Uncharacterized protein</fullName>
    </submittedName>
</protein>
<evidence type="ECO:0000313" key="2">
    <source>
        <dbReference type="Proteomes" id="UP001596166"/>
    </source>
</evidence>
<gene>
    <name evidence="1" type="ORF">ACFPMG_24060</name>
</gene>
<reference evidence="2" key="1">
    <citation type="journal article" date="2019" name="Int. J. Syst. Evol. Microbiol.">
        <title>The Global Catalogue of Microorganisms (GCM) 10K type strain sequencing project: providing services to taxonomists for standard genome sequencing and annotation.</title>
        <authorList>
            <consortium name="The Broad Institute Genomics Platform"/>
            <consortium name="The Broad Institute Genome Sequencing Center for Infectious Disease"/>
            <person name="Wu L."/>
            <person name="Ma J."/>
        </authorList>
    </citation>
    <scope>NUCLEOTIDE SEQUENCE [LARGE SCALE GENOMIC DNA]</scope>
    <source>
        <strain evidence="2">CCUG 58760</strain>
    </source>
</reference>
<evidence type="ECO:0000313" key="1">
    <source>
        <dbReference type="EMBL" id="MFC5358066.1"/>
    </source>
</evidence>
<sequence>MTDARETLKQMLDRLEAGALAAGGHGERWRLPDHPSSSSAVIDQNDEAVIFEAGCVGEHHAQHIVNTNPATTLALVAEIRRLTMEIEKGCDFDTLWSIVYNTRDGGNSASVLKVDPRMANRLGGRMPGLSRETQPDGTIIFRALIQ</sequence>
<name>A0ABW0GBD1_9PROT</name>
<keyword evidence="2" id="KW-1185">Reference proteome</keyword>
<dbReference type="EMBL" id="JBHSLC010000081">
    <property type="protein sequence ID" value="MFC5358066.1"/>
    <property type="molecule type" value="Genomic_DNA"/>
</dbReference>
<dbReference type="RefSeq" id="WP_376997752.1">
    <property type="nucleotide sequence ID" value="NZ_JBHSLC010000081.1"/>
</dbReference>